<dbReference type="PRINTS" id="PR00864">
    <property type="entry name" value="PREPILNPTASE"/>
</dbReference>
<dbReference type="AlphaFoldDB" id="A0A1H3NQG4"/>
<evidence type="ECO:0000259" key="4">
    <source>
        <dbReference type="Pfam" id="PF01478"/>
    </source>
</evidence>
<feature type="transmembrane region" description="Helical" evidence="3">
    <location>
        <begin position="190"/>
        <end position="212"/>
    </location>
</feature>
<comment type="similarity">
    <text evidence="1 2">Belongs to the peptidase A24 family.</text>
</comment>
<evidence type="ECO:0000256" key="3">
    <source>
        <dbReference type="SAM" id="Phobius"/>
    </source>
</evidence>
<dbReference type="GO" id="GO:0004190">
    <property type="term" value="F:aspartic-type endopeptidase activity"/>
    <property type="evidence" value="ECO:0007669"/>
    <property type="project" value="InterPro"/>
</dbReference>
<dbReference type="InterPro" id="IPR014032">
    <property type="entry name" value="Peptidase_A24A_bac"/>
</dbReference>
<keyword evidence="3" id="KW-0812">Transmembrane</keyword>
<keyword evidence="5" id="KW-0489">Methyltransferase</keyword>
<sequence length="239" mass="24169">MSTAWVPGAALTGLLLAPWLRRAIERHAVPAGQPWRRACPRCAAPRRGTPPYAGRCPRCRTPVGAPPLLVEAVAAAAFALVALLAGTPWELAAYGWLAGFGVVLAFVDVAVHRLPDRLTLPAFAGAGVLLTAAALTDGRPAAAGRAVLIGLAVAAFYLVLVLIYPAGMGFGDVKLALATGTVLGWHGGTVAALGTAGGFVLSGLLAVALLVIGRAGRGTELPHGPFMLLGVLAGLALTA</sequence>
<dbReference type="Pfam" id="PF01478">
    <property type="entry name" value="Peptidase_A24"/>
    <property type="match status" value="1"/>
</dbReference>
<dbReference type="InterPro" id="IPR000045">
    <property type="entry name" value="Prepilin_IV_endopep_pep"/>
</dbReference>
<evidence type="ECO:0000313" key="6">
    <source>
        <dbReference type="Proteomes" id="UP000242415"/>
    </source>
</evidence>
<dbReference type="PANTHER" id="PTHR30487">
    <property type="entry name" value="TYPE 4 PREPILIN-LIKE PROTEINS LEADER PEPTIDE-PROCESSING ENZYME"/>
    <property type="match status" value="1"/>
</dbReference>
<dbReference type="GO" id="GO:0005886">
    <property type="term" value="C:plasma membrane"/>
    <property type="evidence" value="ECO:0007669"/>
    <property type="project" value="TreeGrafter"/>
</dbReference>
<dbReference type="Proteomes" id="UP000242415">
    <property type="component" value="Unassembled WGS sequence"/>
</dbReference>
<keyword evidence="3" id="KW-0472">Membrane</keyword>
<dbReference type="GO" id="GO:0008168">
    <property type="term" value="F:methyltransferase activity"/>
    <property type="evidence" value="ECO:0007669"/>
    <property type="project" value="UniProtKB-KW"/>
</dbReference>
<evidence type="ECO:0000313" key="5">
    <source>
        <dbReference type="EMBL" id="SDY90685.1"/>
    </source>
</evidence>
<keyword evidence="3" id="KW-1133">Transmembrane helix</keyword>
<gene>
    <name evidence="5" type="ORF">SAMN05444365_10489</name>
</gene>
<dbReference type="EMBL" id="FNPH01000004">
    <property type="protein sequence ID" value="SDY90685.1"/>
    <property type="molecule type" value="Genomic_DNA"/>
</dbReference>
<name>A0A1H3NQG4_9ACTN</name>
<organism evidence="5 6">
    <name type="scientific">Micromonospora pattaloongensis</name>
    <dbReference type="NCBI Taxonomy" id="405436"/>
    <lineage>
        <taxon>Bacteria</taxon>
        <taxon>Bacillati</taxon>
        <taxon>Actinomycetota</taxon>
        <taxon>Actinomycetes</taxon>
        <taxon>Micromonosporales</taxon>
        <taxon>Micromonosporaceae</taxon>
        <taxon>Micromonospora</taxon>
    </lineage>
</organism>
<keyword evidence="5" id="KW-0808">Transferase</keyword>
<protein>
    <submittedName>
        <fullName evidence="5">Leader peptidase (Prepilin peptidase) / N-methyltransferase</fullName>
    </submittedName>
</protein>
<feature type="transmembrane region" description="Helical" evidence="3">
    <location>
        <begin position="118"/>
        <end position="135"/>
    </location>
</feature>
<evidence type="ECO:0000256" key="1">
    <source>
        <dbReference type="ARBA" id="ARBA00005801"/>
    </source>
</evidence>
<dbReference type="GO" id="GO:0032259">
    <property type="term" value="P:methylation"/>
    <property type="evidence" value="ECO:0007669"/>
    <property type="project" value="UniProtKB-KW"/>
</dbReference>
<reference evidence="6" key="1">
    <citation type="submission" date="2016-10" db="EMBL/GenBank/DDBJ databases">
        <authorList>
            <person name="Varghese N."/>
            <person name="Submissions S."/>
        </authorList>
    </citation>
    <scope>NUCLEOTIDE SEQUENCE [LARGE SCALE GENOMIC DNA]</scope>
    <source>
        <strain evidence="6">DSM 45245</strain>
    </source>
</reference>
<feature type="transmembrane region" description="Helical" evidence="3">
    <location>
        <begin position="93"/>
        <end position="112"/>
    </location>
</feature>
<dbReference type="RefSeq" id="WP_091556020.1">
    <property type="nucleotide sequence ID" value="NZ_FNPH01000004.1"/>
</dbReference>
<dbReference type="InterPro" id="IPR050882">
    <property type="entry name" value="Prepilin_peptidase/N-MTase"/>
</dbReference>
<feature type="domain" description="Prepilin type IV endopeptidase peptidase" evidence="4">
    <location>
        <begin position="97"/>
        <end position="196"/>
    </location>
</feature>
<proteinExistence type="inferred from homology"/>
<dbReference type="STRING" id="405436.SAMN05444365_10489"/>
<evidence type="ECO:0000256" key="2">
    <source>
        <dbReference type="RuleBase" id="RU003793"/>
    </source>
</evidence>
<keyword evidence="6" id="KW-1185">Reference proteome</keyword>
<dbReference type="OrthoDB" id="3388265at2"/>
<feature type="transmembrane region" description="Helical" evidence="3">
    <location>
        <begin position="68"/>
        <end position="86"/>
    </location>
</feature>
<feature type="transmembrane region" description="Helical" evidence="3">
    <location>
        <begin position="147"/>
        <end position="170"/>
    </location>
</feature>
<dbReference type="GO" id="GO:0006465">
    <property type="term" value="P:signal peptide processing"/>
    <property type="evidence" value="ECO:0007669"/>
    <property type="project" value="TreeGrafter"/>
</dbReference>
<dbReference type="PANTHER" id="PTHR30487:SF0">
    <property type="entry name" value="PREPILIN LEADER PEPTIDASE_N-METHYLTRANSFERASE-RELATED"/>
    <property type="match status" value="1"/>
</dbReference>
<accession>A0A1H3NQG4</accession>
<dbReference type="Gene3D" id="1.20.120.1220">
    <property type="match status" value="1"/>
</dbReference>